<dbReference type="eggNOG" id="KOG0557">
    <property type="taxonomic scope" value="Eukaryota"/>
</dbReference>
<name>U4KXM0_PYROM</name>
<dbReference type="STRING" id="1076935.U4KXM0"/>
<evidence type="ECO:0000313" key="7">
    <source>
        <dbReference type="EMBL" id="CCX06561.1"/>
    </source>
</evidence>
<keyword evidence="3" id="KW-0809">Transit peptide</keyword>
<comment type="similarity">
    <text evidence="1">Belongs to the 2-oxoacid dehydrogenase family.</text>
</comment>
<organism evidence="7 8">
    <name type="scientific">Pyronema omphalodes (strain CBS 100304)</name>
    <name type="common">Pyronema confluens</name>
    <dbReference type="NCBI Taxonomy" id="1076935"/>
    <lineage>
        <taxon>Eukaryota</taxon>
        <taxon>Fungi</taxon>
        <taxon>Dikarya</taxon>
        <taxon>Ascomycota</taxon>
        <taxon>Pezizomycotina</taxon>
        <taxon>Pezizomycetes</taxon>
        <taxon>Pezizales</taxon>
        <taxon>Pyronemataceae</taxon>
        <taxon>Pyronema</taxon>
    </lineage>
</organism>
<dbReference type="PANTHER" id="PTHR23151:SF82">
    <property type="entry name" value="PYRUVATE DEHYDROGENASE COMPLEX PROTEIN X COMPONENT, MITOCHONDRIAL"/>
    <property type="match status" value="1"/>
</dbReference>
<feature type="compositionally biased region" description="Low complexity" evidence="4">
    <location>
        <begin position="146"/>
        <end position="157"/>
    </location>
</feature>
<reference evidence="7 8" key="1">
    <citation type="journal article" date="2013" name="PLoS Genet.">
        <title>The genome and development-dependent transcriptomes of Pyronema confluens: a window into fungal evolution.</title>
        <authorList>
            <person name="Traeger S."/>
            <person name="Altegoer F."/>
            <person name="Freitag M."/>
            <person name="Gabaldon T."/>
            <person name="Kempken F."/>
            <person name="Kumar A."/>
            <person name="Marcet-Houben M."/>
            <person name="Poggeler S."/>
            <person name="Stajich J.E."/>
            <person name="Nowrousian M."/>
        </authorList>
    </citation>
    <scope>NUCLEOTIDE SEQUENCE [LARGE SCALE GENOMIC DNA]</scope>
    <source>
        <strain evidence="8">CBS 100304</strain>
        <tissue evidence="7">Vegetative mycelium</tissue>
    </source>
</reference>
<dbReference type="CDD" id="cd06849">
    <property type="entry name" value="lipoyl_domain"/>
    <property type="match status" value="1"/>
</dbReference>
<feature type="region of interest" description="Disordered" evidence="4">
    <location>
        <begin position="233"/>
        <end position="255"/>
    </location>
</feature>
<dbReference type="InterPro" id="IPR036625">
    <property type="entry name" value="E3-bd_dom_sf"/>
</dbReference>
<keyword evidence="2" id="KW-0450">Lipoyl</keyword>
<accession>U4KXM0</accession>
<evidence type="ECO:0000259" key="5">
    <source>
        <dbReference type="PROSITE" id="PS50968"/>
    </source>
</evidence>
<dbReference type="SUPFAM" id="SSF51230">
    <property type="entry name" value="Single hybrid motif"/>
    <property type="match status" value="1"/>
</dbReference>
<feature type="region of interest" description="Disordered" evidence="4">
    <location>
        <begin position="142"/>
        <end position="171"/>
    </location>
</feature>
<dbReference type="EMBL" id="HF935296">
    <property type="protein sequence ID" value="CCX06561.1"/>
    <property type="molecule type" value="Genomic_DNA"/>
</dbReference>
<dbReference type="PANTHER" id="PTHR23151">
    <property type="entry name" value="DIHYDROLIPOAMIDE ACETYL/SUCCINYL-TRANSFERASE-RELATED"/>
    <property type="match status" value="1"/>
</dbReference>
<dbReference type="FunFam" id="2.40.50.100:FF:000010">
    <property type="entry name" value="Acetyltransferase component of pyruvate dehydrogenase complex"/>
    <property type="match status" value="1"/>
</dbReference>
<keyword evidence="7" id="KW-0670">Pyruvate</keyword>
<evidence type="ECO:0000256" key="1">
    <source>
        <dbReference type="ARBA" id="ARBA00007317"/>
    </source>
</evidence>
<dbReference type="Proteomes" id="UP000018144">
    <property type="component" value="Unassembled WGS sequence"/>
</dbReference>
<dbReference type="Pfam" id="PF02817">
    <property type="entry name" value="E3_binding"/>
    <property type="match status" value="1"/>
</dbReference>
<evidence type="ECO:0000313" key="8">
    <source>
        <dbReference type="Proteomes" id="UP000018144"/>
    </source>
</evidence>
<dbReference type="OrthoDB" id="202158at2759"/>
<dbReference type="InterPro" id="IPR045257">
    <property type="entry name" value="E2/Pdx1"/>
</dbReference>
<dbReference type="GO" id="GO:0045254">
    <property type="term" value="C:pyruvate dehydrogenase complex"/>
    <property type="evidence" value="ECO:0007669"/>
    <property type="project" value="InterPro"/>
</dbReference>
<feature type="domain" description="Lipoyl-binding" evidence="5">
    <location>
        <begin position="29"/>
        <end position="105"/>
    </location>
</feature>
<dbReference type="InterPro" id="IPR000089">
    <property type="entry name" value="Biotin_lipoyl"/>
</dbReference>
<evidence type="ECO:0000256" key="2">
    <source>
        <dbReference type="ARBA" id="ARBA00022823"/>
    </source>
</evidence>
<dbReference type="Gene3D" id="4.10.320.10">
    <property type="entry name" value="E3-binding domain"/>
    <property type="match status" value="1"/>
</dbReference>
<feature type="domain" description="Peripheral subunit-binding (PSBD)" evidence="6">
    <location>
        <begin position="165"/>
        <end position="202"/>
    </location>
</feature>
<dbReference type="GO" id="GO:0004742">
    <property type="term" value="F:dihydrolipoyllysine-residue acetyltransferase activity"/>
    <property type="evidence" value="ECO:0007669"/>
    <property type="project" value="TreeGrafter"/>
</dbReference>
<dbReference type="GO" id="GO:0006086">
    <property type="term" value="P:pyruvate decarboxylation to acetyl-CoA"/>
    <property type="evidence" value="ECO:0007669"/>
    <property type="project" value="InterPro"/>
</dbReference>
<dbReference type="SUPFAM" id="SSF47005">
    <property type="entry name" value="Peripheral subunit-binding domain of 2-oxo acid dehydrogenase complex"/>
    <property type="match status" value="1"/>
</dbReference>
<sequence>MASLHRLTAPLRRQVLTRGFRTATPHNAAQPMMMPAMSPTMTEGAISSWKVKEGEAFAAGDVLLEIETDKAQMDVEAQDDGVMAKIIIPGGTKNIAVGTRIAVLAEEGDDLATLEIPADKNTEKAKESITPQAAKIVRVANETPKTTEASAESTPETSHTKVPTHPSPSVLSLLKSNNLDAALIKGSGPKGRLLKGDVLAHLGRISKSAPTDLSNRIKTLSKLDLSNIKVAAPKPAPAPAKKPEPKKAAPPPAPKLAELSLPVSFANILAASQRRNIPLSQTINAAITHANASLPAQKTAPTQDELFNDLLGLPNKPRRATVGSYAPTITPLPRPGAAISVQPRSVDIFDELLGVSADIINKRTQPRDGIIAGGENLVALKVQECERERARVFLDRFKAAVERGAEALV</sequence>
<gene>
    <name evidence="7" type="ORF">PCON_06148</name>
</gene>
<dbReference type="InterPro" id="IPR003016">
    <property type="entry name" value="2-oxoA_DH_lipoyl-BS"/>
</dbReference>
<protein>
    <submittedName>
        <fullName evidence="7">Similar to Pyruvate dehydrogenase complex protein X component, mitochondrial acc. no. P16451</fullName>
    </submittedName>
</protein>
<dbReference type="AlphaFoldDB" id="U4KXM0"/>
<evidence type="ECO:0000259" key="6">
    <source>
        <dbReference type="PROSITE" id="PS51826"/>
    </source>
</evidence>
<dbReference type="Gene3D" id="2.40.50.100">
    <property type="match status" value="1"/>
</dbReference>
<dbReference type="PROSITE" id="PS50968">
    <property type="entry name" value="BIOTINYL_LIPOYL"/>
    <property type="match status" value="1"/>
</dbReference>
<dbReference type="Pfam" id="PF00364">
    <property type="entry name" value="Biotin_lipoyl"/>
    <property type="match status" value="1"/>
</dbReference>
<dbReference type="OMA" id="DGIMMKI"/>
<evidence type="ECO:0000256" key="4">
    <source>
        <dbReference type="SAM" id="MobiDB-lite"/>
    </source>
</evidence>
<dbReference type="PROSITE" id="PS00189">
    <property type="entry name" value="LIPOYL"/>
    <property type="match status" value="1"/>
</dbReference>
<dbReference type="InterPro" id="IPR004167">
    <property type="entry name" value="PSBD"/>
</dbReference>
<evidence type="ECO:0000256" key="3">
    <source>
        <dbReference type="ARBA" id="ARBA00022946"/>
    </source>
</evidence>
<keyword evidence="8" id="KW-1185">Reference proteome</keyword>
<dbReference type="InterPro" id="IPR011053">
    <property type="entry name" value="Single_hybrid_motif"/>
</dbReference>
<proteinExistence type="inferred from homology"/>
<dbReference type="PROSITE" id="PS51826">
    <property type="entry name" value="PSBD"/>
    <property type="match status" value="1"/>
</dbReference>